<dbReference type="InterPro" id="IPR020904">
    <property type="entry name" value="Sc_DH/Rdtase_CS"/>
</dbReference>
<sequence>MSAQPTASQPSSSGARVALVTGASAGFGAAITRRMVAAGYRVVAAARRVERLDALRAELGDAVHPVALDVRDAEAVHAVVAGLPEDLAALDVVVGNAGLALGMGPAQEASWADWEQMIDTNVRGLAATVHAVLPGMVARRRGHVVVMGSVAGTYPYPGGHVYGGSKAFAHQLALALRSDLHGTGVRVTTIEAGMVAGTEFSRIRFGGDESRVEATYRDMQPLTAEDIAETVAWVTSQPPHVNVNVVEVMPTTQSFAPFQVHRG</sequence>
<evidence type="ECO:0000313" key="4">
    <source>
        <dbReference type="Proteomes" id="UP000019753"/>
    </source>
</evidence>
<comment type="similarity">
    <text evidence="1">Belongs to the short-chain dehydrogenases/reductases (SDR) family.</text>
</comment>
<dbReference type="EMBL" id="AXCW01000003">
    <property type="protein sequence ID" value="EYR65153.1"/>
    <property type="molecule type" value="Genomic_DNA"/>
</dbReference>
<dbReference type="Gene3D" id="3.40.50.720">
    <property type="entry name" value="NAD(P)-binding Rossmann-like Domain"/>
    <property type="match status" value="1"/>
</dbReference>
<dbReference type="AlphaFoldDB" id="A0A021VVK8"/>
<reference evidence="3 4" key="1">
    <citation type="submission" date="2014-01" db="EMBL/GenBank/DDBJ databases">
        <title>Actinotalea ferrariae CF5-4.</title>
        <authorList>
            <person name="Chen F."/>
            <person name="Li Y."/>
            <person name="Wang G."/>
        </authorList>
    </citation>
    <scope>NUCLEOTIDE SEQUENCE [LARGE SCALE GENOMIC DNA]</scope>
    <source>
        <strain evidence="3 4">CF5-4</strain>
    </source>
</reference>
<dbReference type="OrthoDB" id="9775296at2"/>
<evidence type="ECO:0000256" key="2">
    <source>
        <dbReference type="ARBA" id="ARBA00023002"/>
    </source>
</evidence>
<dbReference type="PANTHER" id="PTHR42901:SF1">
    <property type="entry name" value="ALCOHOL DEHYDROGENASE"/>
    <property type="match status" value="1"/>
</dbReference>
<protein>
    <submittedName>
        <fullName evidence="3">Malonic semialdehyde reductase</fullName>
    </submittedName>
</protein>
<name>A0A021VVK8_9CELL</name>
<keyword evidence="2" id="KW-0560">Oxidoreductase</keyword>
<gene>
    <name evidence="3" type="ORF">N866_10070</name>
</gene>
<dbReference type="PANTHER" id="PTHR42901">
    <property type="entry name" value="ALCOHOL DEHYDROGENASE"/>
    <property type="match status" value="1"/>
</dbReference>
<dbReference type="PRINTS" id="PR00081">
    <property type="entry name" value="GDHRDH"/>
</dbReference>
<dbReference type="PROSITE" id="PS00061">
    <property type="entry name" value="ADH_SHORT"/>
    <property type="match status" value="1"/>
</dbReference>
<evidence type="ECO:0000313" key="3">
    <source>
        <dbReference type="EMBL" id="EYR65153.1"/>
    </source>
</evidence>
<keyword evidence="4" id="KW-1185">Reference proteome</keyword>
<dbReference type="Proteomes" id="UP000019753">
    <property type="component" value="Unassembled WGS sequence"/>
</dbReference>
<comment type="caution">
    <text evidence="3">The sequence shown here is derived from an EMBL/GenBank/DDBJ whole genome shotgun (WGS) entry which is preliminary data.</text>
</comment>
<dbReference type="InterPro" id="IPR036291">
    <property type="entry name" value="NAD(P)-bd_dom_sf"/>
</dbReference>
<dbReference type="GO" id="GO:0016616">
    <property type="term" value="F:oxidoreductase activity, acting on the CH-OH group of donors, NAD or NADP as acceptor"/>
    <property type="evidence" value="ECO:0007669"/>
    <property type="project" value="UniProtKB-ARBA"/>
</dbReference>
<evidence type="ECO:0000256" key="1">
    <source>
        <dbReference type="ARBA" id="ARBA00006484"/>
    </source>
</evidence>
<proteinExistence type="inferred from homology"/>
<dbReference type="InterPro" id="IPR002347">
    <property type="entry name" value="SDR_fam"/>
</dbReference>
<organism evidence="3 4">
    <name type="scientific">Actinotalea ferrariae CF5-4</name>
    <dbReference type="NCBI Taxonomy" id="948458"/>
    <lineage>
        <taxon>Bacteria</taxon>
        <taxon>Bacillati</taxon>
        <taxon>Actinomycetota</taxon>
        <taxon>Actinomycetes</taxon>
        <taxon>Micrococcales</taxon>
        <taxon>Cellulomonadaceae</taxon>
        <taxon>Actinotalea</taxon>
    </lineage>
</organism>
<accession>A0A021VVK8</accession>
<dbReference type="Pfam" id="PF00106">
    <property type="entry name" value="adh_short"/>
    <property type="match status" value="1"/>
</dbReference>
<dbReference type="RefSeq" id="WP_052022196.1">
    <property type="nucleotide sequence ID" value="NZ_AXCW01000003.1"/>
</dbReference>
<dbReference type="SUPFAM" id="SSF51735">
    <property type="entry name" value="NAD(P)-binding Rossmann-fold domains"/>
    <property type="match status" value="1"/>
</dbReference>
<dbReference type="FunFam" id="3.40.50.720:FF:000047">
    <property type="entry name" value="NADP-dependent L-serine/L-allo-threonine dehydrogenase"/>
    <property type="match status" value="1"/>
</dbReference>